<name>A0ABU1IKD7_9BACL</name>
<evidence type="ECO:0000313" key="1">
    <source>
        <dbReference type="EMBL" id="MDR6225236.1"/>
    </source>
</evidence>
<protein>
    <submittedName>
        <fullName evidence="1">Uncharacterized protein</fullName>
    </submittedName>
</protein>
<dbReference type="EMBL" id="JAVDQG010000002">
    <property type="protein sequence ID" value="MDR6225236.1"/>
    <property type="molecule type" value="Genomic_DNA"/>
</dbReference>
<keyword evidence="2" id="KW-1185">Reference proteome</keyword>
<proteinExistence type="predicted"/>
<dbReference type="Proteomes" id="UP001185012">
    <property type="component" value="Unassembled WGS sequence"/>
</dbReference>
<organism evidence="1 2">
    <name type="scientific">Desmospora profundinema</name>
    <dbReference type="NCBI Taxonomy" id="1571184"/>
    <lineage>
        <taxon>Bacteria</taxon>
        <taxon>Bacillati</taxon>
        <taxon>Bacillota</taxon>
        <taxon>Bacilli</taxon>
        <taxon>Bacillales</taxon>
        <taxon>Thermoactinomycetaceae</taxon>
        <taxon>Desmospora</taxon>
    </lineage>
</organism>
<sequence>MKSIRFPRAGLMLGGYEWEEQQRRPFVALDLETEEEVEAAVSWLSDLNQSGGTWRLIIRPSEGDLFVRLEQNGASVAEGEVWGDESWTIFRSFLEQENLIWLMVSRHGNVIPDLFHAIDGDVLEWKGNE</sequence>
<dbReference type="RefSeq" id="WP_309863587.1">
    <property type="nucleotide sequence ID" value="NZ_JAVDQG010000002.1"/>
</dbReference>
<evidence type="ECO:0000313" key="2">
    <source>
        <dbReference type="Proteomes" id="UP001185012"/>
    </source>
</evidence>
<comment type="caution">
    <text evidence="1">The sequence shown here is derived from an EMBL/GenBank/DDBJ whole genome shotgun (WGS) entry which is preliminary data.</text>
</comment>
<gene>
    <name evidence="1" type="ORF">JOE21_001227</name>
</gene>
<reference evidence="1 2" key="1">
    <citation type="submission" date="2023-07" db="EMBL/GenBank/DDBJ databases">
        <title>Genomic Encyclopedia of Type Strains, Phase IV (KMG-IV): sequencing the most valuable type-strain genomes for metagenomic binning, comparative biology and taxonomic classification.</title>
        <authorList>
            <person name="Goeker M."/>
        </authorList>
    </citation>
    <scope>NUCLEOTIDE SEQUENCE [LARGE SCALE GENOMIC DNA]</scope>
    <source>
        <strain evidence="1 2">DSM 45903</strain>
    </source>
</reference>
<accession>A0ABU1IKD7</accession>